<dbReference type="EMBL" id="RCWN01000001">
    <property type="protein sequence ID" value="RLQ87372.1"/>
    <property type="molecule type" value="Genomic_DNA"/>
</dbReference>
<sequence length="239" mass="26755">MQFDSESKVMSESSQTHTKNVRPVVVSIQNQKGGVGKSTVTINLACTARALGWRTMIIDTDPQSTCIGWHRRGGDIDVESSEPSDVPDRLEAEYRKRDFIFVDTAGSGAAAHSRINDCSDIVIVPFSTSVDDRQPSLDTHFRARRKTRAYLLPCLVDPRSSGRRINASKTTIQTLLQRLSPEFRAFFLTSIITRRLPLTDQMASGGSCQSGYRNNESRSEFDRLFEELTQKLCEGKNEC</sequence>
<dbReference type="InterPro" id="IPR050678">
    <property type="entry name" value="DNA_Partitioning_ATPase"/>
</dbReference>
<evidence type="ECO:0000256" key="1">
    <source>
        <dbReference type="SAM" id="MobiDB-lite"/>
    </source>
</evidence>
<dbReference type="InterPro" id="IPR027417">
    <property type="entry name" value="P-loop_NTPase"/>
</dbReference>
<dbReference type="AlphaFoldDB" id="A0A3L7JFX9"/>
<comment type="caution">
    <text evidence="3">The sequence shown here is derived from an EMBL/GenBank/DDBJ whole genome shotgun (WGS) entry which is preliminary data.</text>
</comment>
<evidence type="ECO:0000259" key="2">
    <source>
        <dbReference type="Pfam" id="PF01656"/>
    </source>
</evidence>
<organism evidence="3 4">
    <name type="scientific">Notoacmeibacter ruber</name>
    <dbReference type="NCBI Taxonomy" id="2670375"/>
    <lineage>
        <taxon>Bacteria</taxon>
        <taxon>Pseudomonadati</taxon>
        <taxon>Pseudomonadota</taxon>
        <taxon>Alphaproteobacteria</taxon>
        <taxon>Hyphomicrobiales</taxon>
        <taxon>Notoacmeibacteraceae</taxon>
        <taxon>Notoacmeibacter</taxon>
    </lineage>
</organism>
<keyword evidence="4" id="KW-1185">Reference proteome</keyword>
<feature type="region of interest" description="Disordered" evidence="1">
    <location>
        <begin position="1"/>
        <end position="22"/>
    </location>
</feature>
<proteinExistence type="predicted"/>
<dbReference type="PANTHER" id="PTHR13696:SF99">
    <property type="entry name" value="COBYRINIC ACID AC-DIAMIDE SYNTHASE"/>
    <property type="match status" value="1"/>
</dbReference>
<feature type="domain" description="CobQ/CobB/MinD/ParA nucleotide binding" evidence="2">
    <location>
        <begin position="27"/>
        <end position="157"/>
    </location>
</feature>
<dbReference type="CDD" id="cd02042">
    <property type="entry name" value="ParAB_family"/>
    <property type="match status" value="1"/>
</dbReference>
<dbReference type="SUPFAM" id="SSF52540">
    <property type="entry name" value="P-loop containing nucleoside triphosphate hydrolases"/>
    <property type="match status" value="1"/>
</dbReference>
<dbReference type="InterPro" id="IPR002586">
    <property type="entry name" value="CobQ/CobB/MinD/ParA_Nub-bd_dom"/>
</dbReference>
<name>A0A3L7JFX9_9HYPH</name>
<accession>A0A3L7JFX9</accession>
<gene>
    <name evidence="3" type="ORF">D8780_03260</name>
</gene>
<evidence type="ECO:0000313" key="3">
    <source>
        <dbReference type="EMBL" id="RLQ87372.1"/>
    </source>
</evidence>
<dbReference type="Pfam" id="PF01656">
    <property type="entry name" value="CbiA"/>
    <property type="match status" value="1"/>
</dbReference>
<reference evidence="3 4" key="1">
    <citation type="submission" date="2018-10" db="EMBL/GenBank/DDBJ databases">
        <title>Notoacmeibacter sp. M2BS9Y-3-1, whole genome shotgun sequence.</title>
        <authorList>
            <person name="Tuo L."/>
        </authorList>
    </citation>
    <scope>NUCLEOTIDE SEQUENCE [LARGE SCALE GENOMIC DNA]</scope>
    <source>
        <strain evidence="3 4">M2BS9Y-3-1</strain>
    </source>
</reference>
<dbReference type="Gene3D" id="3.40.50.300">
    <property type="entry name" value="P-loop containing nucleotide triphosphate hydrolases"/>
    <property type="match status" value="1"/>
</dbReference>
<protein>
    <submittedName>
        <fullName evidence="3">ParA family protein</fullName>
    </submittedName>
</protein>
<dbReference type="Proteomes" id="UP000281094">
    <property type="component" value="Unassembled WGS sequence"/>
</dbReference>
<dbReference type="PANTHER" id="PTHR13696">
    <property type="entry name" value="P-LOOP CONTAINING NUCLEOSIDE TRIPHOSPHATE HYDROLASE"/>
    <property type="match status" value="1"/>
</dbReference>
<evidence type="ECO:0000313" key="4">
    <source>
        <dbReference type="Proteomes" id="UP000281094"/>
    </source>
</evidence>